<dbReference type="InterPro" id="IPR037126">
    <property type="entry name" value="PdaC/RsiV-like_sf"/>
</dbReference>
<dbReference type="Pfam" id="PF11738">
    <property type="entry name" value="DUF3298"/>
    <property type="match status" value="1"/>
</dbReference>
<dbReference type="RefSeq" id="WP_183879612.1">
    <property type="nucleotide sequence ID" value="NZ_JACHCD010000002.1"/>
</dbReference>
<sequence length="390" mass="43603">MKSSSIYLFSLAIVIAGCHSSEKKAASADSAITAVVTRKVAVQEHLPENFYKRFQGIIGDHNVVINLSKIGKNFTGTYDYNGTQVNLVTDKIVNQDSIILIEKELADHYTEDAIPASAKLHLKWTGTVFSGTKADGKENSSIRLEESYPDGSYAFKIATYADSAKVFPKKKDSPQANISYEYLMPAGHTPQEQWLDKQLKKAMDLQKPAASWTTSIKNDATAYLNAYKAEIRELAGEAGEPSATLNYNKTQNLDLHYNSNGFVIIKHLFDDYSGGAHNNYATTLYCFDVKNQKHLVLSDLIKIDSVSLQKLVEKNFRTQYKVKSGEALSTQLFEDHLAANKNFFFDTTGISFLYNPYEVASFAQGQIIVSIPYKDLKKYLNPAFAKRMEN</sequence>
<feature type="domain" description="DUF3298" evidence="1">
    <location>
        <begin position="299"/>
        <end position="374"/>
    </location>
</feature>
<proteinExistence type="predicted"/>
<name>A0A7W8ZJS7_9SPHI</name>
<organism evidence="2 3">
    <name type="scientific">Pedobacter cryoconitis</name>
    <dbReference type="NCBI Taxonomy" id="188932"/>
    <lineage>
        <taxon>Bacteria</taxon>
        <taxon>Pseudomonadati</taxon>
        <taxon>Bacteroidota</taxon>
        <taxon>Sphingobacteriia</taxon>
        <taxon>Sphingobacteriales</taxon>
        <taxon>Sphingobacteriaceae</taxon>
        <taxon>Pedobacter</taxon>
    </lineage>
</organism>
<dbReference type="Proteomes" id="UP000537204">
    <property type="component" value="Unassembled WGS sequence"/>
</dbReference>
<dbReference type="InterPro" id="IPR021729">
    <property type="entry name" value="DUF3298"/>
</dbReference>
<dbReference type="AlphaFoldDB" id="A0A7W8ZJS7"/>
<evidence type="ECO:0000313" key="3">
    <source>
        <dbReference type="Proteomes" id="UP000537204"/>
    </source>
</evidence>
<gene>
    <name evidence="2" type="ORF">HDE68_001077</name>
</gene>
<protein>
    <recommendedName>
        <fullName evidence="1">DUF3298 domain-containing protein</fullName>
    </recommendedName>
</protein>
<evidence type="ECO:0000259" key="1">
    <source>
        <dbReference type="Pfam" id="PF11738"/>
    </source>
</evidence>
<dbReference type="PROSITE" id="PS51257">
    <property type="entry name" value="PROKAR_LIPOPROTEIN"/>
    <property type="match status" value="1"/>
</dbReference>
<reference evidence="2 3" key="1">
    <citation type="submission" date="2020-08" db="EMBL/GenBank/DDBJ databases">
        <title>Genomic Encyclopedia of Type Strains, Phase IV (KMG-V): Genome sequencing to study the core and pangenomes of soil and plant-associated prokaryotes.</title>
        <authorList>
            <person name="Whitman W."/>
        </authorList>
    </citation>
    <scope>NUCLEOTIDE SEQUENCE [LARGE SCALE GENOMIC DNA]</scope>
    <source>
        <strain evidence="2 3">S3M1</strain>
    </source>
</reference>
<dbReference type="EMBL" id="JACHCE010000001">
    <property type="protein sequence ID" value="MBB5635192.1"/>
    <property type="molecule type" value="Genomic_DNA"/>
</dbReference>
<evidence type="ECO:0000313" key="2">
    <source>
        <dbReference type="EMBL" id="MBB5635192.1"/>
    </source>
</evidence>
<accession>A0A7W8ZJS7</accession>
<comment type="caution">
    <text evidence="2">The sequence shown here is derived from an EMBL/GenBank/DDBJ whole genome shotgun (WGS) entry which is preliminary data.</text>
</comment>
<dbReference type="Gene3D" id="3.90.640.20">
    <property type="entry name" value="Heat-shock cognate protein, ATPase"/>
    <property type="match status" value="1"/>
</dbReference>
<dbReference type="Gene3D" id="3.30.565.40">
    <property type="entry name" value="Fervidobacterium nodosum Rt17-B1 like"/>
    <property type="match status" value="1"/>
</dbReference>